<evidence type="ECO:0000256" key="3">
    <source>
        <dbReference type="ARBA" id="ARBA00022692"/>
    </source>
</evidence>
<feature type="transmembrane region" description="Helical" evidence="7">
    <location>
        <begin position="380"/>
        <end position="401"/>
    </location>
</feature>
<proteinExistence type="inferred from homology"/>
<dbReference type="PANTHER" id="PTHR43791">
    <property type="entry name" value="PERMEASE-RELATED"/>
    <property type="match status" value="1"/>
</dbReference>
<feature type="transmembrane region" description="Helical" evidence="7">
    <location>
        <begin position="156"/>
        <end position="177"/>
    </location>
</feature>
<feature type="transmembrane region" description="Helical" evidence="7">
    <location>
        <begin position="352"/>
        <end position="374"/>
    </location>
</feature>
<dbReference type="GO" id="GO:0022857">
    <property type="term" value="F:transmembrane transporter activity"/>
    <property type="evidence" value="ECO:0007669"/>
    <property type="project" value="InterPro"/>
</dbReference>
<feature type="transmembrane region" description="Helical" evidence="7">
    <location>
        <begin position="59"/>
        <end position="84"/>
    </location>
</feature>
<sequence length="509" mass="56157">MLLPTEANKNSMNAMDEALPTKISTGEGSSKSPPDLEQSNAVTFLSPELERRIRLKTDLVVLPLIVLISTLAFLDKNGMAYAAVYGMKTDTHLVGQQYSWLGSIFYFGYLTMEFPTAWILTKVPLGKFLGVFVFFWGGILCCMAACHNFAGLATVRFFLGIFEAPILPALMIMNSMWYRRKEQPLRTALWYNTFAGIFGGILSYAIGHIGGGLATWKYIFLIYGSVTMGVGIAVFFLLPDSPSTAWFFTAEEREGAILRLAENQTGVQSHKKWETYQVMEALKDPKYWCVAVFVIAQSITNAGVTNFNPLIISGYGFSQTKTTLMATPQAAVALVAQVACTLLVFHIPNIRCLLWVLSTIPALVGAIMIHVLNISLHRGASLAGVYLMGFYNTSWVLMLSLQSSNTGGMTKKSFVSVSIAIFYAVGNIIGPQFFINSEAPYYHTGISTMLGCFAIMGATGIVYAVIVLTLNKKRDREYGVPLEDAVVIGLESEEKNLTDMENVKFRYVY</sequence>
<dbReference type="InterPro" id="IPR011701">
    <property type="entry name" value="MFS"/>
</dbReference>
<feature type="transmembrane region" description="Helical" evidence="7">
    <location>
        <begin position="128"/>
        <end position="150"/>
    </location>
</feature>
<comment type="similarity">
    <text evidence="6">Belongs to the major facilitator superfamily. Allantoate permease family.</text>
</comment>
<protein>
    <recommendedName>
        <fullName evidence="10">Major facilitator superfamily (MFS) profile domain-containing protein</fullName>
    </recommendedName>
</protein>
<keyword evidence="2" id="KW-0813">Transport</keyword>
<feature type="transmembrane region" description="Helical" evidence="7">
    <location>
        <begin position="413"/>
        <end position="434"/>
    </location>
</feature>
<keyword evidence="9" id="KW-1185">Reference proteome</keyword>
<evidence type="ECO:0000313" key="9">
    <source>
        <dbReference type="Proteomes" id="UP000256645"/>
    </source>
</evidence>
<evidence type="ECO:0000313" key="8">
    <source>
        <dbReference type="EMBL" id="RDW74833.1"/>
    </source>
</evidence>
<keyword evidence="3 7" id="KW-0812">Transmembrane</keyword>
<evidence type="ECO:0008006" key="10">
    <source>
        <dbReference type="Google" id="ProtNLM"/>
    </source>
</evidence>
<dbReference type="InterPro" id="IPR036259">
    <property type="entry name" value="MFS_trans_sf"/>
</dbReference>
<dbReference type="SUPFAM" id="SSF103473">
    <property type="entry name" value="MFS general substrate transporter"/>
    <property type="match status" value="1"/>
</dbReference>
<feature type="transmembrane region" description="Helical" evidence="7">
    <location>
        <begin position="218"/>
        <end position="238"/>
    </location>
</feature>
<keyword evidence="5 7" id="KW-0472">Membrane</keyword>
<dbReference type="AlphaFoldDB" id="A0A3D8RLB5"/>
<evidence type="ECO:0000256" key="2">
    <source>
        <dbReference type="ARBA" id="ARBA00022448"/>
    </source>
</evidence>
<evidence type="ECO:0000256" key="5">
    <source>
        <dbReference type="ARBA" id="ARBA00023136"/>
    </source>
</evidence>
<evidence type="ECO:0000256" key="7">
    <source>
        <dbReference type="SAM" id="Phobius"/>
    </source>
</evidence>
<dbReference type="EMBL" id="PDLM01000006">
    <property type="protein sequence ID" value="RDW74833.1"/>
    <property type="molecule type" value="Genomic_DNA"/>
</dbReference>
<gene>
    <name evidence="8" type="ORF">BP6252_05975</name>
</gene>
<feature type="transmembrane region" description="Helical" evidence="7">
    <location>
        <begin position="104"/>
        <end position="121"/>
    </location>
</feature>
<dbReference type="GO" id="GO:0016020">
    <property type="term" value="C:membrane"/>
    <property type="evidence" value="ECO:0007669"/>
    <property type="project" value="UniProtKB-SubCell"/>
</dbReference>
<dbReference type="PANTHER" id="PTHR43791:SF97">
    <property type="entry name" value="ALLANTOATE TRANSPORTER, PUTATIVE (AFU_ORTHOLOGUE AFUA_1G14700)-RELATED"/>
    <property type="match status" value="1"/>
</dbReference>
<feature type="transmembrane region" description="Helical" evidence="7">
    <location>
        <begin position="189"/>
        <end position="206"/>
    </location>
</feature>
<name>A0A3D8RLB5_9HELO</name>
<comment type="subcellular location">
    <subcellularLocation>
        <location evidence="1">Membrane</location>
        <topology evidence="1">Multi-pass membrane protein</topology>
    </subcellularLocation>
</comment>
<dbReference type="FunFam" id="1.20.1250.20:FF:000064">
    <property type="entry name" value="MFS allantoate transporter"/>
    <property type="match status" value="1"/>
</dbReference>
<feature type="transmembrane region" description="Helical" evidence="7">
    <location>
        <begin position="324"/>
        <end position="345"/>
    </location>
</feature>
<dbReference type="Proteomes" id="UP000256645">
    <property type="component" value="Unassembled WGS sequence"/>
</dbReference>
<feature type="transmembrane region" description="Helical" evidence="7">
    <location>
        <begin position="287"/>
        <end position="304"/>
    </location>
</feature>
<dbReference type="OrthoDB" id="6730379at2759"/>
<evidence type="ECO:0000256" key="4">
    <source>
        <dbReference type="ARBA" id="ARBA00022989"/>
    </source>
</evidence>
<organism evidence="8 9">
    <name type="scientific">Coleophoma cylindrospora</name>
    <dbReference type="NCBI Taxonomy" id="1849047"/>
    <lineage>
        <taxon>Eukaryota</taxon>
        <taxon>Fungi</taxon>
        <taxon>Dikarya</taxon>
        <taxon>Ascomycota</taxon>
        <taxon>Pezizomycotina</taxon>
        <taxon>Leotiomycetes</taxon>
        <taxon>Helotiales</taxon>
        <taxon>Dermateaceae</taxon>
        <taxon>Coleophoma</taxon>
    </lineage>
</organism>
<accession>A0A3D8RLB5</accession>
<dbReference type="Pfam" id="PF07690">
    <property type="entry name" value="MFS_1"/>
    <property type="match status" value="1"/>
</dbReference>
<feature type="transmembrane region" description="Helical" evidence="7">
    <location>
        <begin position="446"/>
        <end position="470"/>
    </location>
</feature>
<evidence type="ECO:0000256" key="1">
    <source>
        <dbReference type="ARBA" id="ARBA00004141"/>
    </source>
</evidence>
<evidence type="ECO:0000256" key="6">
    <source>
        <dbReference type="ARBA" id="ARBA00037968"/>
    </source>
</evidence>
<keyword evidence="4 7" id="KW-1133">Transmembrane helix</keyword>
<dbReference type="Gene3D" id="1.20.1250.20">
    <property type="entry name" value="MFS general substrate transporter like domains"/>
    <property type="match status" value="2"/>
</dbReference>
<comment type="caution">
    <text evidence="8">The sequence shown here is derived from an EMBL/GenBank/DDBJ whole genome shotgun (WGS) entry which is preliminary data.</text>
</comment>
<reference evidence="8 9" key="1">
    <citation type="journal article" date="2018" name="IMA Fungus">
        <title>IMA Genome-F 9: Draft genome sequence of Annulohypoxylon stygium, Aspergillus mulundensis, Berkeleyomyces basicola (syn. Thielaviopsis basicola), Ceratocystis smalleyi, two Cercospora beticola strains, Coleophoma cylindrospora, Fusarium fracticaudum, Phialophora cf. hyalina, and Morchella septimelata.</title>
        <authorList>
            <person name="Wingfield B.D."/>
            <person name="Bills G.F."/>
            <person name="Dong Y."/>
            <person name="Huang W."/>
            <person name="Nel W.J."/>
            <person name="Swalarsk-Parry B.S."/>
            <person name="Vaghefi N."/>
            <person name="Wilken P.M."/>
            <person name="An Z."/>
            <person name="de Beer Z.W."/>
            <person name="De Vos L."/>
            <person name="Chen L."/>
            <person name="Duong T.A."/>
            <person name="Gao Y."/>
            <person name="Hammerbacher A."/>
            <person name="Kikkert J.R."/>
            <person name="Li Y."/>
            <person name="Li H."/>
            <person name="Li K."/>
            <person name="Li Q."/>
            <person name="Liu X."/>
            <person name="Ma X."/>
            <person name="Naidoo K."/>
            <person name="Pethybridge S.J."/>
            <person name="Sun J."/>
            <person name="Steenkamp E.T."/>
            <person name="van der Nest M.A."/>
            <person name="van Wyk S."/>
            <person name="Wingfield M.J."/>
            <person name="Xiong C."/>
            <person name="Yue Q."/>
            <person name="Zhang X."/>
        </authorList>
    </citation>
    <scope>NUCLEOTIDE SEQUENCE [LARGE SCALE GENOMIC DNA]</scope>
    <source>
        <strain evidence="8 9">BP6252</strain>
    </source>
</reference>